<protein>
    <recommendedName>
        <fullName evidence="3">Abi family protein</fullName>
    </recommendedName>
</protein>
<dbReference type="EMBL" id="WLZY01000023">
    <property type="protein sequence ID" value="NDL61152.1"/>
    <property type="molecule type" value="Genomic_DNA"/>
</dbReference>
<dbReference type="Proteomes" id="UP000460435">
    <property type="component" value="Unassembled WGS sequence"/>
</dbReference>
<evidence type="ECO:0000313" key="2">
    <source>
        <dbReference type="Proteomes" id="UP000460435"/>
    </source>
</evidence>
<gene>
    <name evidence="1" type="ORF">F7O44_29215</name>
</gene>
<comment type="caution">
    <text evidence="1">The sequence shown here is derived from an EMBL/GenBank/DDBJ whole genome shotgun (WGS) entry which is preliminary data.</text>
</comment>
<evidence type="ECO:0000313" key="1">
    <source>
        <dbReference type="EMBL" id="NDL61152.1"/>
    </source>
</evidence>
<reference evidence="1 2" key="1">
    <citation type="submission" date="2019-11" db="EMBL/GenBank/DDBJ databases">
        <authorList>
            <person name="Li X.-J."/>
            <person name="Feng X.-M."/>
        </authorList>
    </citation>
    <scope>NUCLEOTIDE SEQUENCE [LARGE SCALE GENOMIC DNA]</scope>
    <source>
        <strain evidence="1 2">XMNu-373</strain>
    </source>
</reference>
<keyword evidence="2" id="KW-1185">Reference proteome</keyword>
<evidence type="ECO:0008006" key="3">
    <source>
        <dbReference type="Google" id="ProtNLM"/>
    </source>
</evidence>
<proteinExistence type="predicted"/>
<organism evidence="1 2">
    <name type="scientific">Phytoactinopolyspora mesophila</name>
    <dbReference type="NCBI Taxonomy" id="2650750"/>
    <lineage>
        <taxon>Bacteria</taxon>
        <taxon>Bacillati</taxon>
        <taxon>Actinomycetota</taxon>
        <taxon>Actinomycetes</taxon>
        <taxon>Jiangellales</taxon>
        <taxon>Jiangellaceae</taxon>
        <taxon>Phytoactinopolyspora</taxon>
    </lineage>
</organism>
<accession>A0A7K3MDS1</accession>
<sequence>MANESNEVNLDDLVPLLSSERLRPYRDSTQNLLGAIKLYEWNTSVSGAMYEVLAGLEVILRNALVSQLENWHGQRAGAWYRDPRRVLAPERHIQIVQARERVRQLGRDETPGRVVAELSFGFWRYLLTKRYESSLWTHHLRHAFPHLQPQSRARVEKRIRHLNRLRNRVAHHEPIHNRDLNRDHQDIITLIGWISPDAARWVGEQSRMPALLAARPLPS</sequence>
<dbReference type="AlphaFoldDB" id="A0A7K3MDS1"/>
<name>A0A7K3MDS1_9ACTN</name>
<dbReference type="RefSeq" id="WP_162453872.1">
    <property type="nucleotide sequence ID" value="NZ_WLZY01000023.1"/>
</dbReference>